<feature type="compositionally biased region" description="Acidic residues" evidence="1">
    <location>
        <begin position="432"/>
        <end position="442"/>
    </location>
</feature>
<dbReference type="InterPro" id="IPR027417">
    <property type="entry name" value="P-loop_NTPase"/>
</dbReference>
<accession>A0A7W7YBU9</accession>
<keyword evidence="4" id="KW-1185">Reference proteome</keyword>
<dbReference type="RefSeq" id="WP_184340253.1">
    <property type="nucleotide sequence ID" value="NZ_JACHIG010000005.1"/>
</dbReference>
<dbReference type="SUPFAM" id="SSF52540">
    <property type="entry name" value="P-loop containing nucleoside triphosphate hydrolases"/>
    <property type="match status" value="1"/>
</dbReference>
<dbReference type="EMBL" id="JACHIG010000005">
    <property type="protein sequence ID" value="MBB5033338.1"/>
    <property type="molecule type" value="Genomic_DNA"/>
</dbReference>
<evidence type="ECO:0000256" key="1">
    <source>
        <dbReference type="SAM" id="MobiDB-lite"/>
    </source>
</evidence>
<reference evidence="3 4" key="1">
    <citation type="submission" date="2020-08" db="EMBL/GenBank/DDBJ databases">
        <title>Genomic Encyclopedia of Type Strains, Phase IV (KMG-IV): sequencing the most valuable type-strain genomes for metagenomic binning, comparative biology and taxonomic classification.</title>
        <authorList>
            <person name="Goeker M."/>
        </authorList>
    </citation>
    <scope>NUCLEOTIDE SEQUENCE [LARGE SCALE GENOMIC DNA]</scope>
    <source>
        <strain evidence="3 4">DSM 12252</strain>
    </source>
</reference>
<organism evidence="3 4">
    <name type="scientific">Prosthecobacter vanneervenii</name>
    <dbReference type="NCBI Taxonomy" id="48466"/>
    <lineage>
        <taxon>Bacteria</taxon>
        <taxon>Pseudomonadati</taxon>
        <taxon>Verrucomicrobiota</taxon>
        <taxon>Verrucomicrobiia</taxon>
        <taxon>Verrucomicrobiales</taxon>
        <taxon>Verrucomicrobiaceae</taxon>
        <taxon>Prosthecobacter</taxon>
    </lineage>
</organism>
<feature type="domain" description="AAA+ ATPase" evidence="2">
    <location>
        <begin position="99"/>
        <end position="314"/>
    </location>
</feature>
<sequence length="442" mass="48724">MKTNEDQETAPQIDIENIQAARPFTPTAADLALYERMRGYSTLPAGTATHTLGTGSPAPAAATPPPPRPPLAPYVLTALQLKHMKIPKRPALLDRWLCEGDLGYIFAPRGVGKTWMAMSLPRAISQRTPLGLWAAGSNPSSSSSEGLRSSQSEGGSESTADTTTSTLDLDPPPSGADACVPVLYIDGEMSMELTQYRSNGLQMEYSGVQYLHHEHLFEKGASTVNIGEAEDRQRITNLILESGYRVLILDNLSSLASGVDENKGMDYEPISHWLLDLRRRKITVIVVHHAGRNGAMRGHSKREDACAWIIELRDARQDDEKGAKFVSHFTKPSRNTGDPLPDLLWHYTSDEQGNTHIKCELAVNSDYEQFIQHVMDGVTSQKDIAELMDKNKGTISKWARRALDERRISGGVHKLLPPKTVGNMSVKSHYDPDEDDSDEDAE</sequence>
<dbReference type="InterPro" id="IPR003593">
    <property type="entry name" value="AAA+_ATPase"/>
</dbReference>
<feature type="region of interest" description="Disordered" evidence="1">
    <location>
        <begin position="134"/>
        <end position="174"/>
    </location>
</feature>
<dbReference type="Proteomes" id="UP000590740">
    <property type="component" value="Unassembled WGS sequence"/>
</dbReference>
<feature type="compositionally biased region" description="Low complexity" evidence="1">
    <location>
        <begin position="136"/>
        <end position="169"/>
    </location>
</feature>
<feature type="region of interest" description="Disordered" evidence="1">
    <location>
        <begin position="414"/>
        <end position="442"/>
    </location>
</feature>
<gene>
    <name evidence="3" type="ORF">HNQ65_002921</name>
</gene>
<dbReference type="Gene3D" id="3.40.50.300">
    <property type="entry name" value="P-loop containing nucleotide triphosphate hydrolases"/>
    <property type="match status" value="1"/>
</dbReference>
<dbReference type="Pfam" id="PF13481">
    <property type="entry name" value="AAA_25"/>
    <property type="match status" value="1"/>
</dbReference>
<comment type="caution">
    <text evidence="3">The sequence shown here is derived from an EMBL/GenBank/DDBJ whole genome shotgun (WGS) entry which is preliminary data.</text>
</comment>
<proteinExistence type="predicted"/>
<evidence type="ECO:0000259" key="2">
    <source>
        <dbReference type="SMART" id="SM00382"/>
    </source>
</evidence>
<feature type="region of interest" description="Disordered" evidence="1">
    <location>
        <begin position="45"/>
        <end position="69"/>
    </location>
</feature>
<dbReference type="SMART" id="SM00382">
    <property type="entry name" value="AAA"/>
    <property type="match status" value="1"/>
</dbReference>
<evidence type="ECO:0000313" key="3">
    <source>
        <dbReference type="EMBL" id="MBB5033338.1"/>
    </source>
</evidence>
<name>A0A7W7YBU9_9BACT</name>
<dbReference type="AlphaFoldDB" id="A0A7W7YBU9"/>
<evidence type="ECO:0000313" key="4">
    <source>
        <dbReference type="Proteomes" id="UP000590740"/>
    </source>
</evidence>
<protein>
    <submittedName>
        <fullName evidence="3">Transposase-like protein</fullName>
    </submittedName>
</protein>